<feature type="domain" description="Ribosomal protein eL8/eL30/eS12/Gadd45" evidence="1">
    <location>
        <begin position="19"/>
        <end position="100"/>
    </location>
</feature>
<dbReference type="Gene3D" id="3.30.1330.30">
    <property type="match status" value="1"/>
</dbReference>
<protein>
    <recommendedName>
        <fullName evidence="1">Ribosomal protein eL8/eL30/eS12/Gadd45 domain-containing protein</fullName>
    </recommendedName>
</protein>
<dbReference type="KEGG" id="acel:acsn021_27550"/>
<keyword evidence="3" id="KW-1185">Reference proteome</keyword>
<dbReference type="SUPFAM" id="SSF55315">
    <property type="entry name" value="L30e-like"/>
    <property type="match status" value="1"/>
</dbReference>
<dbReference type="Pfam" id="PF01248">
    <property type="entry name" value="Ribosomal_L7Ae"/>
    <property type="match status" value="1"/>
</dbReference>
<dbReference type="Proteomes" id="UP000515561">
    <property type="component" value="Chromosome"/>
</dbReference>
<reference evidence="2 3" key="1">
    <citation type="journal article" date="2016" name="Int. J. Syst. Evol. Microbiol.">
        <title>Descriptions of Anaerotaenia torta gen. nov., sp. nov. and Anaerocolumna cellulosilytica gen. nov., sp. nov. isolated from a methanogenic reactor of cattle waste.</title>
        <authorList>
            <person name="Uek A."/>
            <person name="Ohtaki Y."/>
            <person name="Kaku N."/>
            <person name="Ueki K."/>
        </authorList>
    </citation>
    <scope>NUCLEOTIDE SEQUENCE [LARGE SCALE GENOMIC DNA]</scope>
    <source>
        <strain evidence="2 3">SN021</strain>
    </source>
</reference>
<evidence type="ECO:0000259" key="1">
    <source>
        <dbReference type="Pfam" id="PF01248"/>
    </source>
</evidence>
<dbReference type="EMBL" id="AP023367">
    <property type="protein sequence ID" value="BCJ95186.1"/>
    <property type="molecule type" value="Genomic_DNA"/>
</dbReference>
<organism evidence="2 3">
    <name type="scientific">Anaerocolumna cellulosilytica</name>
    <dbReference type="NCBI Taxonomy" id="433286"/>
    <lineage>
        <taxon>Bacteria</taxon>
        <taxon>Bacillati</taxon>
        <taxon>Bacillota</taxon>
        <taxon>Clostridia</taxon>
        <taxon>Lachnospirales</taxon>
        <taxon>Lachnospiraceae</taxon>
        <taxon>Anaerocolumna</taxon>
    </lineage>
</organism>
<dbReference type="InterPro" id="IPR004038">
    <property type="entry name" value="Ribosomal_eL8/eL30/eS12/Gad45"/>
</dbReference>
<accession>A0A6S6QZI0</accession>
<proteinExistence type="predicted"/>
<sequence>MDLNDEKDNSGLRPIVEKKVFSYIGLAAKAGSLLSGEFMTEKSVKEGKGKLVIVAEDASNNTKKMFTNMCTYYKVPIYFFGEKTKLGHAIGKEFRASLVLLDKGLADAVEKQLNMFNNDKCMDIH</sequence>
<evidence type="ECO:0000313" key="2">
    <source>
        <dbReference type="EMBL" id="BCJ95186.1"/>
    </source>
</evidence>
<evidence type="ECO:0000313" key="3">
    <source>
        <dbReference type="Proteomes" id="UP000515561"/>
    </source>
</evidence>
<name>A0A6S6QZI0_9FIRM</name>
<dbReference type="InterPro" id="IPR029064">
    <property type="entry name" value="Ribosomal_eL30-like_sf"/>
</dbReference>
<dbReference type="AlphaFoldDB" id="A0A6S6QZI0"/>
<gene>
    <name evidence="2" type="ORF">acsn021_27550</name>
</gene>